<feature type="transmembrane region" description="Helical" evidence="1">
    <location>
        <begin position="107"/>
        <end position="128"/>
    </location>
</feature>
<reference evidence="2" key="1">
    <citation type="journal article" date="2021" name="Proc. Natl. Acad. Sci. U.S.A.">
        <title>A Catalog of Tens of Thousands of Viruses from Human Metagenomes Reveals Hidden Associations with Chronic Diseases.</title>
        <authorList>
            <person name="Tisza M.J."/>
            <person name="Buck C.B."/>
        </authorList>
    </citation>
    <scope>NUCLEOTIDE SEQUENCE</scope>
    <source>
        <strain evidence="2">Cthau23</strain>
    </source>
</reference>
<evidence type="ECO:0000313" key="2">
    <source>
        <dbReference type="EMBL" id="DAF90296.1"/>
    </source>
</evidence>
<evidence type="ECO:0000256" key="1">
    <source>
        <dbReference type="SAM" id="Phobius"/>
    </source>
</evidence>
<feature type="transmembrane region" description="Helical" evidence="1">
    <location>
        <begin position="39"/>
        <end position="58"/>
    </location>
</feature>
<dbReference type="PROSITE" id="PS51257">
    <property type="entry name" value="PROKAR_LIPOPROTEIN"/>
    <property type="match status" value="1"/>
</dbReference>
<proteinExistence type="predicted"/>
<keyword evidence="1" id="KW-0812">Transmembrane</keyword>
<accession>A0A8S5U740</accession>
<keyword evidence="1" id="KW-0472">Membrane</keyword>
<name>A0A8S5U740_9CAUD</name>
<keyword evidence="1" id="KW-1133">Transmembrane helix</keyword>
<organism evidence="2">
    <name type="scientific">Podoviridae sp. cthau23</name>
    <dbReference type="NCBI Taxonomy" id="2825268"/>
    <lineage>
        <taxon>Viruses</taxon>
        <taxon>Duplodnaviria</taxon>
        <taxon>Heunggongvirae</taxon>
        <taxon>Uroviricota</taxon>
        <taxon>Caudoviricetes</taxon>
    </lineage>
</organism>
<protein>
    <submittedName>
        <fullName evidence="2">Uncharacterized protein</fullName>
    </submittedName>
</protein>
<sequence>MTEKRYRFFRFGLSIRSSMQTSAIASCAAKRMQSAAKPAPEIVIVIGSMLIVITLHFIEFSSRGVVFAHVHRKVNNVFIRCLECEYLTGHNSCFGNTGMILQPFKDIFGFLLCFGAVVESVNALSPTFQIHGFYLR</sequence>
<dbReference type="EMBL" id="BK016024">
    <property type="protein sequence ID" value="DAF90296.1"/>
    <property type="molecule type" value="Genomic_DNA"/>
</dbReference>